<keyword evidence="2" id="KW-0004">4Fe-4S</keyword>
<evidence type="ECO:0000256" key="4">
    <source>
        <dbReference type="ARBA" id="ARBA00022723"/>
    </source>
</evidence>
<name>A0A0G3BTA5_9BURK</name>
<protein>
    <submittedName>
        <fullName evidence="8">Radical SAM domain heme biosynthesis protein</fullName>
    </submittedName>
</protein>
<dbReference type="SUPFAM" id="SSF102114">
    <property type="entry name" value="Radical SAM enzymes"/>
    <property type="match status" value="1"/>
</dbReference>
<dbReference type="GO" id="GO:0046872">
    <property type="term" value="F:metal ion binding"/>
    <property type="evidence" value="ECO:0007669"/>
    <property type="project" value="UniProtKB-KW"/>
</dbReference>
<dbReference type="InterPro" id="IPR007197">
    <property type="entry name" value="rSAM"/>
</dbReference>
<dbReference type="Proteomes" id="UP000035352">
    <property type="component" value="Chromosome"/>
</dbReference>
<keyword evidence="5" id="KW-0408">Iron</keyword>
<evidence type="ECO:0000313" key="9">
    <source>
        <dbReference type="Proteomes" id="UP000035352"/>
    </source>
</evidence>
<dbReference type="STRING" id="413882.AAW51_3910"/>
<dbReference type="InterPro" id="IPR050377">
    <property type="entry name" value="Radical_SAM_PqqE_MftC-like"/>
</dbReference>
<dbReference type="InterPro" id="IPR058240">
    <property type="entry name" value="rSAM_sf"/>
</dbReference>
<sequence length="337" mass="37536">MSVSLMTPSARAIDRLPPLPRFAQIEPTGSCNLACRMCTVNHRADEGGMLTLEQFERLLDQLPQLEELHLQGLGEPMLNPQFFEMVELAVSRGIRVSANTNLTLLTPERARRVASSGLHSLSVSIDAAHREVYEAIRLKASFEKVVRNLQRLVQAREEARAVHLHLRLVMVLMRSNLDELAAVLRLAQRCGIGEVLVQRLSSDLDQPSLPGRYIPIRDYVQQAQLTEQDLPRAMQLFAHASRLAAALGVRLHLPRLTPNPDARPCTWPWDQLYVTARGDMLPCCMVGTPDRANFGNVLQDGVAVAWQGEAAQQFREQLASGTPAQVCQHCALYRGAF</sequence>
<dbReference type="SFLD" id="SFLDG01387">
    <property type="entry name" value="BtrN-like_SPASM_domain_contain"/>
    <property type="match status" value="1"/>
</dbReference>
<dbReference type="AlphaFoldDB" id="A0A0G3BTA5"/>
<keyword evidence="6" id="KW-0411">Iron-sulfur</keyword>
<keyword evidence="3" id="KW-0949">S-adenosyl-L-methionine</keyword>
<evidence type="ECO:0000259" key="7">
    <source>
        <dbReference type="PROSITE" id="PS51918"/>
    </source>
</evidence>
<dbReference type="SFLD" id="SFLDG01067">
    <property type="entry name" value="SPASM/twitch_domain_containing"/>
    <property type="match status" value="1"/>
</dbReference>
<dbReference type="Pfam" id="PF04055">
    <property type="entry name" value="Radical_SAM"/>
    <property type="match status" value="1"/>
</dbReference>
<keyword evidence="9" id="KW-1185">Reference proteome</keyword>
<dbReference type="PATRIC" id="fig|413882.6.peg.4080"/>
<dbReference type="EMBL" id="CP011371">
    <property type="protein sequence ID" value="AKJ30601.1"/>
    <property type="molecule type" value="Genomic_DNA"/>
</dbReference>
<dbReference type="InterPro" id="IPR023885">
    <property type="entry name" value="4Fe4S-binding_SPASM_dom"/>
</dbReference>
<dbReference type="PROSITE" id="PS51918">
    <property type="entry name" value="RADICAL_SAM"/>
    <property type="match status" value="1"/>
</dbReference>
<feature type="domain" description="Radical SAM core" evidence="7">
    <location>
        <begin position="15"/>
        <end position="238"/>
    </location>
</feature>
<dbReference type="InterPro" id="IPR013785">
    <property type="entry name" value="Aldolase_TIM"/>
</dbReference>
<dbReference type="InterPro" id="IPR006638">
    <property type="entry name" value="Elp3/MiaA/NifB-like_rSAM"/>
</dbReference>
<dbReference type="Pfam" id="PF13186">
    <property type="entry name" value="SPASM"/>
    <property type="match status" value="1"/>
</dbReference>
<proteinExistence type="predicted"/>
<accession>A0A0G3BTA5</accession>
<dbReference type="KEGG" id="pbh:AAW51_3910"/>
<organism evidence="8 9">
    <name type="scientific">Caldimonas brevitalea</name>
    <dbReference type="NCBI Taxonomy" id="413882"/>
    <lineage>
        <taxon>Bacteria</taxon>
        <taxon>Pseudomonadati</taxon>
        <taxon>Pseudomonadota</taxon>
        <taxon>Betaproteobacteria</taxon>
        <taxon>Burkholderiales</taxon>
        <taxon>Sphaerotilaceae</taxon>
        <taxon>Caldimonas</taxon>
    </lineage>
</organism>
<dbReference type="GO" id="GO:0003824">
    <property type="term" value="F:catalytic activity"/>
    <property type="evidence" value="ECO:0007669"/>
    <property type="project" value="InterPro"/>
</dbReference>
<evidence type="ECO:0000256" key="6">
    <source>
        <dbReference type="ARBA" id="ARBA00023014"/>
    </source>
</evidence>
<dbReference type="Gene3D" id="3.20.20.70">
    <property type="entry name" value="Aldolase class I"/>
    <property type="match status" value="1"/>
</dbReference>
<reference evidence="8 9" key="1">
    <citation type="submission" date="2015-05" db="EMBL/GenBank/DDBJ databases">
        <authorList>
            <person name="Tang B."/>
            <person name="Yu Y."/>
        </authorList>
    </citation>
    <scope>NUCLEOTIDE SEQUENCE [LARGE SCALE GENOMIC DNA]</scope>
    <source>
        <strain evidence="8 9">DSM 7029</strain>
    </source>
</reference>
<dbReference type="CDD" id="cd01335">
    <property type="entry name" value="Radical_SAM"/>
    <property type="match status" value="1"/>
</dbReference>
<dbReference type="PANTHER" id="PTHR11228">
    <property type="entry name" value="RADICAL SAM DOMAIN PROTEIN"/>
    <property type="match status" value="1"/>
</dbReference>
<evidence type="ECO:0000256" key="1">
    <source>
        <dbReference type="ARBA" id="ARBA00001966"/>
    </source>
</evidence>
<dbReference type="PANTHER" id="PTHR11228:SF7">
    <property type="entry name" value="PQQA PEPTIDE CYCLASE"/>
    <property type="match status" value="1"/>
</dbReference>
<dbReference type="GO" id="GO:0051536">
    <property type="term" value="F:iron-sulfur cluster binding"/>
    <property type="evidence" value="ECO:0007669"/>
    <property type="project" value="UniProtKB-KW"/>
</dbReference>
<evidence type="ECO:0000256" key="2">
    <source>
        <dbReference type="ARBA" id="ARBA00022485"/>
    </source>
</evidence>
<evidence type="ECO:0000256" key="5">
    <source>
        <dbReference type="ARBA" id="ARBA00023004"/>
    </source>
</evidence>
<dbReference type="CDD" id="cd21109">
    <property type="entry name" value="SPASM"/>
    <property type="match status" value="1"/>
</dbReference>
<dbReference type="SFLD" id="SFLDS00029">
    <property type="entry name" value="Radical_SAM"/>
    <property type="match status" value="1"/>
</dbReference>
<dbReference type="SMART" id="SM00729">
    <property type="entry name" value="Elp3"/>
    <property type="match status" value="1"/>
</dbReference>
<keyword evidence="4" id="KW-0479">Metal-binding</keyword>
<evidence type="ECO:0000313" key="8">
    <source>
        <dbReference type="EMBL" id="AKJ30601.1"/>
    </source>
</evidence>
<comment type="cofactor">
    <cofactor evidence="1">
        <name>[4Fe-4S] cluster</name>
        <dbReference type="ChEBI" id="CHEBI:49883"/>
    </cofactor>
</comment>
<dbReference type="InterPro" id="IPR034391">
    <property type="entry name" value="AdoMet-like_SPASM_containing"/>
</dbReference>
<evidence type="ECO:0000256" key="3">
    <source>
        <dbReference type="ARBA" id="ARBA00022691"/>
    </source>
</evidence>
<gene>
    <name evidence="8" type="ORF">AAW51_3910</name>
</gene>